<evidence type="ECO:0000313" key="2">
    <source>
        <dbReference type="EMBL" id="KAK3055385.1"/>
    </source>
</evidence>
<sequence>MASMTLRQTICAFRLGASAVIAAPAPQSAIQRIHRRQQCTVPTPSENIPAEDRPDWEIVLAGDGNNYKYMQLTDNNDCNGNVGCEIAETEVEGRSFSWSVGVSIDGWINGGFEVSEYEETGQVSNCQGEPQDVICVYWRAAYTDYTVDAHDLCGVEPEYQTVIQSPNSNGVGSTYLCGRNAQCQNRGFEFWNTRYALAYGGPPDGAPVGGPQRYPFEDDGSLGPA</sequence>
<dbReference type="Proteomes" id="UP001271007">
    <property type="component" value="Unassembled WGS sequence"/>
</dbReference>
<accession>A0AAJ0DRM7</accession>
<proteinExistence type="predicted"/>
<keyword evidence="3" id="KW-1185">Reference proteome</keyword>
<dbReference type="AlphaFoldDB" id="A0AAJ0DRM7"/>
<organism evidence="2 3">
    <name type="scientific">Extremus antarcticus</name>
    <dbReference type="NCBI Taxonomy" id="702011"/>
    <lineage>
        <taxon>Eukaryota</taxon>
        <taxon>Fungi</taxon>
        <taxon>Dikarya</taxon>
        <taxon>Ascomycota</taxon>
        <taxon>Pezizomycotina</taxon>
        <taxon>Dothideomycetes</taxon>
        <taxon>Dothideomycetidae</taxon>
        <taxon>Mycosphaerellales</taxon>
        <taxon>Extremaceae</taxon>
        <taxon>Extremus</taxon>
    </lineage>
</organism>
<dbReference type="EMBL" id="JAWDJX010000009">
    <property type="protein sequence ID" value="KAK3055385.1"/>
    <property type="molecule type" value="Genomic_DNA"/>
</dbReference>
<name>A0AAJ0DRM7_9PEZI</name>
<gene>
    <name evidence="2" type="ORF">LTR09_003939</name>
</gene>
<protein>
    <submittedName>
        <fullName evidence="2">Uncharacterized protein</fullName>
    </submittedName>
</protein>
<evidence type="ECO:0000256" key="1">
    <source>
        <dbReference type="SAM" id="MobiDB-lite"/>
    </source>
</evidence>
<comment type="caution">
    <text evidence="2">The sequence shown here is derived from an EMBL/GenBank/DDBJ whole genome shotgun (WGS) entry which is preliminary data.</text>
</comment>
<reference evidence="2" key="1">
    <citation type="submission" date="2023-04" db="EMBL/GenBank/DDBJ databases">
        <title>Black Yeasts Isolated from many extreme environments.</title>
        <authorList>
            <person name="Coleine C."/>
            <person name="Stajich J.E."/>
            <person name="Selbmann L."/>
        </authorList>
    </citation>
    <scope>NUCLEOTIDE SEQUENCE</scope>
    <source>
        <strain evidence="2">CCFEE 5312</strain>
    </source>
</reference>
<feature type="region of interest" description="Disordered" evidence="1">
    <location>
        <begin position="204"/>
        <end position="225"/>
    </location>
</feature>
<evidence type="ECO:0000313" key="3">
    <source>
        <dbReference type="Proteomes" id="UP001271007"/>
    </source>
</evidence>